<dbReference type="PIRSF" id="PIRSF028756">
    <property type="entry name" value="PPK2_prd"/>
    <property type="match status" value="1"/>
</dbReference>
<dbReference type="SUPFAM" id="SSF52540">
    <property type="entry name" value="P-loop containing nucleoside triphosphate hydrolases"/>
    <property type="match status" value="1"/>
</dbReference>
<dbReference type="Pfam" id="PF03976">
    <property type="entry name" value="PPK2"/>
    <property type="match status" value="1"/>
</dbReference>
<comment type="caution">
    <text evidence="6">The sequence shown here is derived from an EMBL/GenBank/DDBJ whole genome shotgun (WGS) entry which is preliminary data.</text>
</comment>
<dbReference type="GO" id="GO:0008976">
    <property type="term" value="F:polyphosphate kinase activity"/>
    <property type="evidence" value="ECO:0007669"/>
    <property type="project" value="UniProtKB-UniRule"/>
</dbReference>
<dbReference type="InterPro" id="IPR022488">
    <property type="entry name" value="PPK2-related"/>
</dbReference>
<accession>A0A7W9A5V6</accession>
<dbReference type="Proteomes" id="UP000548978">
    <property type="component" value="Unassembled WGS sequence"/>
</dbReference>
<comment type="similarity">
    <text evidence="1 4">Belongs to the polyphosphate kinase 2 (PPK2) family. Class I subfamily.</text>
</comment>
<dbReference type="InterPro" id="IPR016898">
    <property type="entry name" value="Polyphosphate_phosphotransfera"/>
</dbReference>
<dbReference type="Gene3D" id="3.40.50.300">
    <property type="entry name" value="P-loop containing nucleotide triphosphate hydrolases"/>
    <property type="match status" value="1"/>
</dbReference>
<dbReference type="InterPro" id="IPR022486">
    <property type="entry name" value="PPK2_PA0141"/>
</dbReference>
<evidence type="ECO:0000256" key="3">
    <source>
        <dbReference type="ARBA" id="ARBA00022777"/>
    </source>
</evidence>
<keyword evidence="7" id="KW-1185">Reference proteome</keyword>
<evidence type="ECO:0000256" key="1">
    <source>
        <dbReference type="ARBA" id="ARBA00009924"/>
    </source>
</evidence>
<sequence length="254" mass="29105">MAISKKAYKAELHTLQIALVESQARLIAQGRKVLILFEGRDTAGKDGSIKRVTEYMAPRHTRVISLPKPSDRELSQWYFQRYVAHLPAAGEIVIFNRSWYNRAGVEVVMGFSSLEEQSDFIRDVPAFEAMLTEAGIVPIKIWLDISKEEQARRLEARVEDPLKHFKTSPLDGEAQKRWHAYTEARDSMLLRSHSTHAPWLIVATDNKKQARLNVMRHLVERLAVRNLSVDTRAIDPDIAFMFEPEALIDGRMAR</sequence>
<organism evidence="6 7">
    <name type="scientific">Brevundimonas halotolerans</name>
    <dbReference type="NCBI Taxonomy" id="69670"/>
    <lineage>
        <taxon>Bacteria</taxon>
        <taxon>Pseudomonadati</taxon>
        <taxon>Pseudomonadota</taxon>
        <taxon>Alphaproteobacteria</taxon>
        <taxon>Caulobacterales</taxon>
        <taxon>Caulobacteraceae</taxon>
        <taxon>Brevundimonas</taxon>
    </lineage>
</organism>
<dbReference type="NCBIfam" id="TIGR03707">
    <property type="entry name" value="PPK2_P_aer"/>
    <property type="match status" value="1"/>
</dbReference>
<dbReference type="PANTHER" id="PTHR34383">
    <property type="entry name" value="POLYPHOSPHATE:AMP PHOSPHOTRANSFERASE-RELATED"/>
    <property type="match status" value="1"/>
</dbReference>
<evidence type="ECO:0000313" key="7">
    <source>
        <dbReference type="Proteomes" id="UP000548978"/>
    </source>
</evidence>
<feature type="domain" description="Polyphosphate kinase-2-related" evidence="5">
    <location>
        <begin position="3"/>
        <end position="225"/>
    </location>
</feature>
<evidence type="ECO:0000313" key="6">
    <source>
        <dbReference type="EMBL" id="MBB5661768.1"/>
    </source>
</evidence>
<dbReference type="GO" id="GO:0006793">
    <property type="term" value="P:phosphorus metabolic process"/>
    <property type="evidence" value="ECO:0007669"/>
    <property type="project" value="InterPro"/>
</dbReference>
<dbReference type="AlphaFoldDB" id="A0A7W9A5V6"/>
<dbReference type="EC" id="2.7.4.-" evidence="4"/>
<dbReference type="OrthoDB" id="9775224at2"/>
<evidence type="ECO:0000259" key="5">
    <source>
        <dbReference type="Pfam" id="PF03976"/>
    </source>
</evidence>
<evidence type="ECO:0000256" key="4">
    <source>
        <dbReference type="RuleBase" id="RU369062"/>
    </source>
</evidence>
<dbReference type="InterPro" id="IPR027417">
    <property type="entry name" value="P-loop_NTPase"/>
</dbReference>
<name>A0A7W9A5V6_9CAUL</name>
<reference evidence="6 7" key="1">
    <citation type="submission" date="2020-08" db="EMBL/GenBank/DDBJ databases">
        <title>Genomic Encyclopedia of Type Strains, Phase IV (KMG-IV): sequencing the most valuable type-strain genomes for metagenomic binning, comparative biology and taxonomic classification.</title>
        <authorList>
            <person name="Goeker M."/>
        </authorList>
    </citation>
    <scope>NUCLEOTIDE SEQUENCE [LARGE SCALE GENOMIC DNA]</scope>
    <source>
        <strain evidence="6 7">DSM 24448</strain>
    </source>
</reference>
<protein>
    <recommendedName>
        <fullName evidence="4">ADP/GDP-polyphosphate phosphotransferase</fullName>
        <ecNumber evidence="4">2.7.4.-</ecNumber>
    </recommendedName>
    <alternativeName>
        <fullName evidence="4">Polyphosphate kinase PPK2</fullName>
    </alternativeName>
</protein>
<dbReference type="PANTHER" id="PTHR34383:SF1">
    <property type="entry name" value="ADP-POLYPHOSPHATE PHOSPHOTRANSFERASE"/>
    <property type="match status" value="1"/>
</dbReference>
<comment type="function">
    <text evidence="4">Uses inorganic polyphosphate (polyP) as a donor to convert GDP to GTP or ADP to ATP.</text>
</comment>
<keyword evidence="2 4" id="KW-0808">Transferase</keyword>
<evidence type="ECO:0000256" key="2">
    <source>
        <dbReference type="ARBA" id="ARBA00022679"/>
    </source>
</evidence>
<keyword evidence="3 4" id="KW-0418">Kinase</keyword>
<comment type="subunit">
    <text evidence="4">Homotetramer.</text>
</comment>
<dbReference type="EMBL" id="JACIJB010000015">
    <property type="protein sequence ID" value="MBB5661768.1"/>
    <property type="molecule type" value="Genomic_DNA"/>
</dbReference>
<proteinExistence type="inferred from homology"/>
<gene>
    <name evidence="6" type="ORF">FHS65_002538</name>
</gene>